<gene>
    <name evidence="5" type="primary">nreB_8</name>
    <name evidence="5" type="ORF">GALL_205840</name>
</gene>
<dbReference type="InterPro" id="IPR011712">
    <property type="entry name" value="Sig_transdc_His_kin_sub3_dim/P"/>
</dbReference>
<dbReference type="InterPro" id="IPR036890">
    <property type="entry name" value="HATPase_C_sf"/>
</dbReference>
<comment type="caution">
    <text evidence="5">The sequence shown here is derived from an EMBL/GenBank/DDBJ whole genome shotgun (WGS) entry which is preliminary data.</text>
</comment>
<sequence length="381" mass="42990">MQPGQQELIFIKSDFSSKEEAMQALIESESRFQAIVTNTPGLVFQFQLDHEGEIDFVYLSDGCKALLGFSTEALKQDSKLFYAMINVRDRTSLRKRLELSAKKLKLLNWDGRVWIEGWQDTKWINLRSTPRVLPNGAILWDGIMTNITQSKNEQLGIEQSRRNLAELSAHMDQIKEHERSRIAREIHDDLGGNLTAIKIGLSSIINKLTAGQKVTVEQAQSLELIVDSTFDAIHRISSDLRPNILDLGIVAALEWQSSEFEKQLGIKCHFSCKKSEIPVTTDQAITLFRICQESMSNIAKHAKASTVHIELRATHDEILMSIHDNGVGIKPSDTLKANSFGLRGMQERVITLRGSFDITESNEPGTLISIKLPIERENDFF</sequence>
<dbReference type="PANTHER" id="PTHR24421:SF59">
    <property type="entry name" value="OXYGEN SENSOR HISTIDINE KINASE NREB"/>
    <property type="match status" value="1"/>
</dbReference>
<dbReference type="SUPFAM" id="SSF55785">
    <property type="entry name" value="PYP-like sensor domain (PAS domain)"/>
    <property type="match status" value="1"/>
</dbReference>
<dbReference type="SMART" id="SM00387">
    <property type="entry name" value="HATPase_c"/>
    <property type="match status" value="1"/>
</dbReference>
<dbReference type="Gene3D" id="3.30.565.10">
    <property type="entry name" value="Histidine kinase-like ATPase, C-terminal domain"/>
    <property type="match status" value="1"/>
</dbReference>
<feature type="domain" description="Histidine kinase" evidence="3">
    <location>
        <begin position="287"/>
        <end position="376"/>
    </location>
</feature>
<dbReference type="EMBL" id="MLJW01000133">
    <property type="protein sequence ID" value="OIQ97452.1"/>
    <property type="molecule type" value="Genomic_DNA"/>
</dbReference>
<dbReference type="Gene3D" id="3.30.450.20">
    <property type="entry name" value="PAS domain"/>
    <property type="match status" value="1"/>
</dbReference>
<dbReference type="PANTHER" id="PTHR24421">
    <property type="entry name" value="NITRATE/NITRITE SENSOR PROTEIN NARX-RELATED"/>
    <property type="match status" value="1"/>
</dbReference>
<proteinExistence type="predicted"/>
<name>A0A1J5RZF8_9ZZZZ</name>
<dbReference type="InterPro" id="IPR005467">
    <property type="entry name" value="His_kinase_dom"/>
</dbReference>
<dbReference type="InterPro" id="IPR035965">
    <property type="entry name" value="PAS-like_dom_sf"/>
</dbReference>
<dbReference type="InterPro" id="IPR050482">
    <property type="entry name" value="Sensor_HK_TwoCompSys"/>
</dbReference>
<dbReference type="PROSITE" id="PS50112">
    <property type="entry name" value="PAS"/>
    <property type="match status" value="1"/>
</dbReference>
<dbReference type="CDD" id="cd16917">
    <property type="entry name" value="HATPase_UhpB-NarQ-NarX-like"/>
    <property type="match status" value="1"/>
</dbReference>
<dbReference type="GO" id="GO:0000155">
    <property type="term" value="F:phosphorelay sensor kinase activity"/>
    <property type="evidence" value="ECO:0007669"/>
    <property type="project" value="InterPro"/>
</dbReference>
<dbReference type="PROSITE" id="PS50109">
    <property type="entry name" value="HIS_KIN"/>
    <property type="match status" value="1"/>
</dbReference>
<dbReference type="AlphaFoldDB" id="A0A1J5RZF8"/>
<dbReference type="Gene3D" id="1.20.5.1930">
    <property type="match status" value="1"/>
</dbReference>
<protein>
    <submittedName>
        <fullName evidence="5">Oxygen sensor histidine kinase NreB</fullName>
        <ecNumber evidence="5">2.7.13.3</ecNumber>
    </submittedName>
</protein>
<dbReference type="InterPro" id="IPR003594">
    <property type="entry name" value="HATPase_dom"/>
</dbReference>
<evidence type="ECO:0000313" key="5">
    <source>
        <dbReference type="EMBL" id="OIQ97452.1"/>
    </source>
</evidence>
<feature type="domain" description="PAS" evidence="4">
    <location>
        <begin position="28"/>
        <end position="104"/>
    </location>
</feature>
<keyword evidence="2 5" id="KW-0418">Kinase</keyword>
<dbReference type="GO" id="GO:0016020">
    <property type="term" value="C:membrane"/>
    <property type="evidence" value="ECO:0007669"/>
    <property type="project" value="InterPro"/>
</dbReference>
<reference evidence="5" key="1">
    <citation type="submission" date="2016-10" db="EMBL/GenBank/DDBJ databases">
        <title>Sequence of Gallionella enrichment culture.</title>
        <authorList>
            <person name="Poehlein A."/>
            <person name="Muehling M."/>
            <person name="Daniel R."/>
        </authorList>
    </citation>
    <scope>NUCLEOTIDE SEQUENCE</scope>
</reference>
<evidence type="ECO:0000256" key="2">
    <source>
        <dbReference type="ARBA" id="ARBA00022777"/>
    </source>
</evidence>
<dbReference type="Pfam" id="PF07730">
    <property type="entry name" value="HisKA_3"/>
    <property type="match status" value="1"/>
</dbReference>
<organism evidence="5">
    <name type="scientific">mine drainage metagenome</name>
    <dbReference type="NCBI Taxonomy" id="410659"/>
    <lineage>
        <taxon>unclassified sequences</taxon>
        <taxon>metagenomes</taxon>
        <taxon>ecological metagenomes</taxon>
    </lineage>
</organism>
<dbReference type="InterPro" id="IPR000014">
    <property type="entry name" value="PAS"/>
</dbReference>
<dbReference type="GO" id="GO:0046983">
    <property type="term" value="F:protein dimerization activity"/>
    <property type="evidence" value="ECO:0007669"/>
    <property type="project" value="InterPro"/>
</dbReference>
<evidence type="ECO:0000259" key="3">
    <source>
        <dbReference type="PROSITE" id="PS50109"/>
    </source>
</evidence>
<dbReference type="Pfam" id="PF02518">
    <property type="entry name" value="HATPase_c"/>
    <property type="match status" value="1"/>
</dbReference>
<accession>A0A1J5RZF8</accession>
<evidence type="ECO:0000256" key="1">
    <source>
        <dbReference type="ARBA" id="ARBA00022679"/>
    </source>
</evidence>
<dbReference type="SUPFAM" id="SSF55874">
    <property type="entry name" value="ATPase domain of HSP90 chaperone/DNA topoisomerase II/histidine kinase"/>
    <property type="match status" value="1"/>
</dbReference>
<dbReference type="EC" id="2.7.13.3" evidence="5"/>
<evidence type="ECO:0000259" key="4">
    <source>
        <dbReference type="PROSITE" id="PS50112"/>
    </source>
</evidence>
<keyword evidence="1 5" id="KW-0808">Transferase</keyword>